<dbReference type="OrthoDB" id="2680619at2"/>
<keyword evidence="1" id="KW-0812">Transmembrane</keyword>
<sequence length="101" mass="10944">MKKALWVGLFILGVIAAMSVVAWDISIAMKLSGYVGLAAILLAALCSGAFIGADSRRVDMATEGKEAMNRRFKLSTFFLLAALPNLLACIILYLGSKWFEQ</sequence>
<dbReference type="EMBL" id="AHKH01000012">
    <property type="protein sequence ID" value="EHQ63102.1"/>
    <property type="molecule type" value="Genomic_DNA"/>
</dbReference>
<evidence type="ECO:0000313" key="2">
    <source>
        <dbReference type="EMBL" id="EHQ63102.1"/>
    </source>
</evidence>
<feature type="transmembrane region" description="Helical" evidence="1">
    <location>
        <begin position="32"/>
        <end position="53"/>
    </location>
</feature>
<reference evidence="2 3" key="1">
    <citation type="journal article" date="2012" name="J. Bacteriol.">
        <title>Genome Sequence of the Pattern-Forming Social Bacterium Paenibacillus dendritiformis C454 Chiral Morphotype.</title>
        <authorList>
            <person name="Sirota-Madi A."/>
            <person name="Olender T."/>
            <person name="Helman Y."/>
            <person name="Brainis I."/>
            <person name="Finkelshtein A."/>
            <person name="Roth D."/>
            <person name="Hagai E."/>
            <person name="Leshkowitz D."/>
            <person name="Brodsky L."/>
            <person name="Galatenko V."/>
            <person name="Nikolaev V."/>
            <person name="Gutnick D.L."/>
            <person name="Lancet D."/>
            <person name="Ben-Jacob E."/>
        </authorList>
    </citation>
    <scope>NUCLEOTIDE SEQUENCE [LARGE SCALE GENOMIC DNA]</scope>
    <source>
        <strain evidence="2 3">C454</strain>
    </source>
</reference>
<keyword evidence="1" id="KW-1133">Transmembrane helix</keyword>
<organism evidence="2 3">
    <name type="scientific">Paenibacillus dendritiformis C454</name>
    <dbReference type="NCBI Taxonomy" id="1131935"/>
    <lineage>
        <taxon>Bacteria</taxon>
        <taxon>Bacillati</taxon>
        <taxon>Bacillota</taxon>
        <taxon>Bacilli</taxon>
        <taxon>Bacillales</taxon>
        <taxon>Paenibacillaceae</taxon>
        <taxon>Paenibacillus</taxon>
    </lineage>
</organism>
<gene>
    <name evidence="2" type="ORF">PDENDC454_07115</name>
</gene>
<protein>
    <recommendedName>
        <fullName evidence="4">DUF5316 domain-containing protein</fullName>
    </recommendedName>
</protein>
<feature type="transmembrane region" description="Helical" evidence="1">
    <location>
        <begin position="74"/>
        <end position="95"/>
    </location>
</feature>
<name>H3SD28_9BACL</name>
<dbReference type="Proteomes" id="UP000003900">
    <property type="component" value="Unassembled WGS sequence"/>
</dbReference>
<accession>H3SD28</accession>
<comment type="caution">
    <text evidence="2">The sequence shown here is derived from an EMBL/GenBank/DDBJ whole genome shotgun (WGS) entry which is preliminary data.</text>
</comment>
<keyword evidence="1" id="KW-0472">Membrane</keyword>
<keyword evidence="3" id="KW-1185">Reference proteome</keyword>
<evidence type="ECO:0008006" key="4">
    <source>
        <dbReference type="Google" id="ProtNLM"/>
    </source>
</evidence>
<evidence type="ECO:0000256" key="1">
    <source>
        <dbReference type="SAM" id="Phobius"/>
    </source>
</evidence>
<proteinExistence type="predicted"/>
<dbReference type="PATRIC" id="fig|1131935.3.peg.1444"/>
<dbReference type="AlphaFoldDB" id="H3SD28"/>
<evidence type="ECO:0000313" key="3">
    <source>
        <dbReference type="Proteomes" id="UP000003900"/>
    </source>
</evidence>
<dbReference type="InterPro" id="IPR035167">
    <property type="entry name" value="DUF5316"/>
</dbReference>
<dbReference type="RefSeq" id="WP_006675934.1">
    <property type="nucleotide sequence ID" value="NZ_AHKH01000012.1"/>
</dbReference>
<dbReference type="Pfam" id="PF17247">
    <property type="entry name" value="DUF5316"/>
    <property type="match status" value="1"/>
</dbReference>